<feature type="repeat" description="NHL" evidence="8">
    <location>
        <begin position="513"/>
        <end position="556"/>
    </location>
</feature>
<keyword evidence="12" id="KW-1185">Reference proteome</keyword>
<dbReference type="PANTHER" id="PTHR25462">
    <property type="entry name" value="BONUS, ISOFORM C-RELATED"/>
    <property type="match status" value="1"/>
</dbReference>
<evidence type="ECO:0000313" key="12">
    <source>
        <dbReference type="Proteomes" id="UP000225706"/>
    </source>
</evidence>
<reference evidence="12" key="1">
    <citation type="journal article" date="2017" name="bioRxiv">
        <title>Comparative analysis of the genomes of Stylophora pistillata and Acropora digitifera provides evidence for extensive differences between species of corals.</title>
        <authorList>
            <person name="Voolstra C.R."/>
            <person name="Li Y."/>
            <person name="Liew Y.J."/>
            <person name="Baumgarten S."/>
            <person name="Zoccola D."/>
            <person name="Flot J.-F."/>
            <person name="Tambutte S."/>
            <person name="Allemand D."/>
            <person name="Aranda M."/>
        </authorList>
    </citation>
    <scope>NUCLEOTIDE SEQUENCE [LARGE SCALE GENOMIC DNA]</scope>
</reference>
<dbReference type="CDD" id="cd05819">
    <property type="entry name" value="NHL"/>
    <property type="match status" value="1"/>
</dbReference>
<evidence type="ECO:0000256" key="1">
    <source>
        <dbReference type="ARBA" id="ARBA00008518"/>
    </source>
</evidence>
<keyword evidence="4 6" id="KW-0863">Zinc-finger</keyword>
<evidence type="ECO:0000256" key="7">
    <source>
        <dbReference type="PROSITE-ProRule" id="PRU00087"/>
    </source>
</evidence>
<gene>
    <name evidence="11" type="primary">trim71</name>
    <name evidence="11" type="ORF">AWC38_SpisGene7380</name>
</gene>
<comment type="caution">
    <text evidence="11">The sequence shown here is derived from an EMBL/GenBank/DDBJ whole genome shotgun (WGS) entry which is preliminary data.</text>
</comment>
<evidence type="ECO:0000256" key="2">
    <source>
        <dbReference type="ARBA" id="ARBA00022723"/>
    </source>
</evidence>
<dbReference type="Pfam" id="PF00097">
    <property type="entry name" value="zf-C3HC4"/>
    <property type="match status" value="1"/>
</dbReference>
<dbReference type="InterPro" id="IPR013783">
    <property type="entry name" value="Ig-like_fold"/>
</dbReference>
<dbReference type="SUPFAM" id="SSF81296">
    <property type="entry name" value="E set domains"/>
    <property type="match status" value="1"/>
</dbReference>
<dbReference type="Gene3D" id="2.120.10.30">
    <property type="entry name" value="TolB, C-terminal domain"/>
    <property type="match status" value="2"/>
</dbReference>
<dbReference type="PANTHER" id="PTHR25462:SF296">
    <property type="entry name" value="MEIOTIC P26, ISOFORM F"/>
    <property type="match status" value="1"/>
</dbReference>
<dbReference type="InterPro" id="IPR001258">
    <property type="entry name" value="NHL_repeat"/>
</dbReference>
<accession>A0A2B4SDG3</accession>
<dbReference type="PROSITE" id="PS50194">
    <property type="entry name" value="FILAMIN_REPEAT"/>
    <property type="match status" value="1"/>
</dbReference>
<dbReference type="InterPro" id="IPR014756">
    <property type="entry name" value="Ig_E-set"/>
</dbReference>
<dbReference type="PROSITE" id="PS51125">
    <property type="entry name" value="NHL"/>
    <property type="match status" value="5"/>
</dbReference>
<dbReference type="InterPro" id="IPR001841">
    <property type="entry name" value="Znf_RING"/>
</dbReference>
<dbReference type="CDD" id="cd16579">
    <property type="entry name" value="RING-HC_PML_C-V"/>
    <property type="match status" value="1"/>
</dbReference>
<dbReference type="SMART" id="SM00557">
    <property type="entry name" value="IG_FLMN"/>
    <property type="match status" value="1"/>
</dbReference>
<dbReference type="InterPro" id="IPR011042">
    <property type="entry name" value="6-blade_b-propeller_TolB-like"/>
</dbReference>
<evidence type="ECO:0000256" key="3">
    <source>
        <dbReference type="ARBA" id="ARBA00022737"/>
    </source>
</evidence>
<dbReference type="SUPFAM" id="SSF101898">
    <property type="entry name" value="NHL repeat"/>
    <property type="match status" value="1"/>
</dbReference>
<feature type="repeat" description="NHL" evidence="8">
    <location>
        <begin position="570"/>
        <end position="604"/>
    </location>
</feature>
<sequence length="786" mass="88527">MEYYFSKKTVSIVINKTTLTGARMSKTDHLKGKFTCNYCKGALNNPKILPCLHSLCCGCLRRLEMESLGVERARCPSCRALIDLPEGSNIDNLPSPLYMNRLQEMIRIRNNNLELACGSCDRKAAAVSYCFDCRCLVCVGCVEVHARIKVMKSHRIAELKEISSKDLPVLIQAPLSCLEDGHKHEALDQFCKDCERQVCEKCVNSSHKGHNLLPISQASRESKKRILHAMDGLQDKMLSCREEIKRVDQSYKTVERRVITARQEVLKKIEDLITLLRKHGDEMLAELESVYKDQQLSIIKQRKELELQMGQLQKTHEFANEMLQRAIGGEILDMERSMKRRFQQLMAMKPKLVPHAQKSINVDYIPDPEVQKTLFQSGLGRVFVSHTDPATSIAEGKQMTQLLTGTGERIEFTIQTKDSDQKPSYSENDRVSVHIQSTKGTAIPTRIEDKKDGSYVVSYTPLKPGVYQIDARVRGEQINGSPFTVHVTTRAEYLKASRISLENASKPDQYKPVSYFGCAAQDKFQIKRPCGLTIGSSGEVVVADSWNRRLLIFHQRGKEKLQFESRVLEGSVDLTNPVGVGFDSEGNIVVSDSDNQMIHVIDRCGVTIKTFGSDVLECPWGVCVTREGRITVCDWGSASVKEFSQQGKLLKEFASRSSAKPYYIIHHNEKYFVTFDTHCIEVFDNGGNFLYKIGERGSGEGQLRDPRGMAIDSKENLVVCDSGNHRLQLFTTDGRAFAFGNQGKDAGQFDKPQDVVVTSDGRLFVTDYCNNRVQILRKSNSEVLIN</sequence>
<dbReference type="InterPro" id="IPR047153">
    <property type="entry name" value="TRIM45/56/19-like"/>
</dbReference>
<feature type="repeat" description="NHL" evidence="8">
    <location>
        <begin position="690"/>
        <end position="733"/>
    </location>
</feature>
<dbReference type="SMART" id="SM00184">
    <property type="entry name" value="RING"/>
    <property type="match status" value="1"/>
</dbReference>
<keyword evidence="2" id="KW-0479">Metal-binding</keyword>
<keyword evidence="5" id="KW-0862">Zinc</keyword>
<protein>
    <submittedName>
        <fullName evidence="11">E3 ubiquitin-protein ligase TRIM71</fullName>
    </submittedName>
</protein>
<feature type="repeat" description="Filamin" evidence="7">
    <location>
        <begin position="384"/>
        <end position="487"/>
    </location>
</feature>
<evidence type="ECO:0000259" key="10">
    <source>
        <dbReference type="PROSITE" id="PS50119"/>
    </source>
</evidence>
<feature type="domain" description="B box-type" evidence="10">
    <location>
        <begin position="172"/>
        <end position="215"/>
    </location>
</feature>
<dbReference type="SUPFAM" id="SSF57850">
    <property type="entry name" value="RING/U-box"/>
    <property type="match status" value="1"/>
</dbReference>
<feature type="repeat" description="NHL" evidence="8">
    <location>
        <begin position="616"/>
        <end position="646"/>
    </location>
</feature>
<dbReference type="PROSITE" id="PS50119">
    <property type="entry name" value="ZF_BBOX"/>
    <property type="match status" value="2"/>
</dbReference>
<dbReference type="InterPro" id="IPR013083">
    <property type="entry name" value="Znf_RING/FYVE/PHD"/>
</dbReference>
<dbReference type="InterPro" id="IPR000315">
    <property type="entry name" value="Znf_B-box"/>
</dbReference>
<proteinExistence type="inferred from homology"/>
<dbReference type="OrthoDB" id="264520at2759"/>
<dbReference type="Pfam" id="PF00630">
    <property type="entry name" value="Filamin"/>
    <property type="match status" value="1"/>
</dbReference>
<feature type="domain" description="RING-type" evidence="9">
    <location>
        <begin position="36"/>
        <end position="79"/>
    </location>
</feature>
<dbReference type="Gene3D" id="3.30.40.10">
    <property type="entry name" value="Zinc/RING finger domain, C3HC4 (zinc finger)"/>
    <property type="match status" value="1"/>
</dbReference>
<evidence type="ECO:0000256" key="8">
    <source>
        <dbReference type="PROSITE-ProRule" id="PRU00504"/>
    </source>
</evidence>
<dbReference type="PROSITE" id="PS50089">
    <property type="entry name" value="ZF_RING_2"/>
    <property type="match status" value="1"/>
</dbReference>
<dbReference type="SUPFAM" id="SSF57845">
    <property type="entry name" value="B-box zinc-binding domain"/>
    <property type="match status" value="1"/>
</dbReference>
<organism evidence="11 12">
    <name type="scientific">Stylophora pistillata</name>
    <name type="common">Smooth cauliflower coral</name>
    <dbReference type="NCBI Taxonomy" id="50429"/>
    <lineage>
        <taxon>Eukaryota</taxon>
        <taxon>Metazoa</taxon>
        <taxon>Cnidaria</taxon>
        <taxon>Anthozoa</taxon>
        <taxon>Hexacorallia</taxon>
        <taxon>Scleractinia</taxon>
        <taxon>Astrocoeniina</taxon>
        <taxon>Pocilloporidae</taxon>
        <taxon>Stylophora</taxon>
    </lineage>
</organism>
<dbReference type="AlphaFoldDB" id="A0A2B4SDG3"/>
<dbReference type="GO" id="GO:0008270">
    <property type="term" value="F:zinc ion binding"/>
    <property type="evidence" value="ECO:0007669"/>
    <property type="project" value="UniProtKB-KW"/>
</dbReference>
<dbReference type="Proteomes" id="UP000225706">
    <property type="component" value="Unassembled WGS sequence"/>
</dbReference>
<dbReference type="InterPro" id="IPR017907">
    <property type="entry name" value="Znf_RING_CS"/>
</dbReference>
<dbReference type="InterPro" id="IPR017868">
    <property type="entry name" value="Filamin/ABP280_repeat-like"/>
</dbReference>
<dbReference type="EMBL" id="LSMT01000093">
    <property type="protein sequence ID" value="PFX27921.1"/>
    <property type="molecule type" value="Genomic_DNA"/>
</dbReference>
<name>A0A2B4SDG3_STYPI</name>
<dbReference type="InterPro" id="IPR018957">
    <property type="entry name" value="Znf_C3HC4_RING-type"/>
</dbReference>
<dbReference type="Pfam" id="PF00643">
    <property type="entry name" value="zf-B_box"/>
    <property type="match status" value="1"/>
</dbReference>
<dbReference type="Gene3D" id="3.30.160.60">
    <property type="entry name" value="Classic Zinc Finger"/>
    <property type="match status" value="1"/>
</dbReference>
<dbReference type="Gene3D" id="2.60.40.10">
    <property type="entry name" value="Immunoglobulins"/>
    <property type="match status" value="1"/>
</dbReference>
<dbReference type="InterPro" id="IPR003649">
    <property type="entry name" value="Bbox_C"/>
</dbReference>
<dbReference type="SMART" id="SM00336">
    <property type="entry name" value="BBOX"/>
    <property type="match status" value="2"/>
</dbReference>
<dbReference type="SMART" id="SM00502">
    <property type="entry name" value="BBC"/>
    <property type="match status" value="1"/>
</dbReference>
<feature type="domain" description="B box-type" evidence="10">
    <location>
        <begin position="112"/>
        <end position="159"/>
    </location>
</feature>
<dbReference type="InterPro" id="IPR001298">
    <property type="entry name" value="Filamin/ABP280_rpt"/>
</dbReference>
<feature type="repeat" description="NHL" evidence="8">
    <location>
        <begin position="736"/>
        <end position="779"/>
    </location>
</feature>
<evidence type="ECO:0000259" key="9">
    <source>
        <dbReference type="PROSITE" id="PS50089"/>
    </source>
</evidence>
<evidence type="ECO:0000313" key="11">
    <source>
        <dbReference type="EMBL" id="PFX27921.1"/>
    </source>
</evidence>
<dbReference type="PROSITE" id="PS00518">
    <property type="entry name" value="ZF_RING_1"/>
    <property type="match status" value="1"/>
</dbReference>
<evidence type="ECO:0000256" key="6">
    <source>
        <dbReference type="PROSITE-ProRule" id="PRU00024"/>
    </source>
</evidence>
<keyword evidence="3" id="KW-0677">Repeat</keyword>
<comment type="similarity">
    <text evidence="1">Belongs to the TRIM/RBCC family.</text>
</comment>
<evidence type="ECO:0000256" key="4">
    <source>
        <dbReference type="ARBA" id="ARBA00022771"/>
    </source>
</evidence>
<dbReference type="Pfam" id="PF01436">
    <property type="entry name" value="NHL"/>
    <property type="match status" value="2"/>
</dbReference>
<evidence type="ECO:0000256" key="5">
    <source>
        <dbReference type="ARBA" id="ARBA00022833"/>
    </source>
</evidence>